<dbReference type="EMBL" id="JADQAZ010000002">
    <property type="protein sequence ID" value="MBT0957496.1"/>
    <property type="molecule type" value="Genomic_DNA"/>
</dbReference>
<accession>A0AAP2CPZ8</accession>
<sequence>MSAVEDALDALPEGAGALRALIAEVAAGLEDIGPLQEALRWGQPAYLTDIGSTLRIGALQDGSLALFAHCQSDVIARHAPLFPEAGVIEGNRAIRVGDVAGMADRLRPVIAYALRYHRAKTGG</sequence>
<evidence type="ECO:0000313" key="1">
    <source>
        <dbReference type="EMBL" id="MBT0957496.1"/>
    </source>
</evidence>
<name>A0AAP2CPZ8_9RHOB</name>
<evidence type="ECO:0000313" key="2">
    <source>
        <dbReference type="Proteomes" id="UP001315686"/>
    </source>
</evidence>
<proteinExistence type="predicted"/>
<dbReference type="Proteomes" id="UP001315686">
    <property type="component" value="Unassembled WGS sequence"/>
</dbReference>
<organism evidence="1 2">
    <name type="scientific">Harenicola maris</name>
    <dbReference type="NCBI Taxonomy" id="2841044"/>
    <lineage>
        <taxon>Bacteria</taxon>
        <taxon>Pseudomonadati</taxon>
        <taxon>Pseudomonadota</taxon>
        <taxon>Alphaproteobacteria</taxon>
        <taxon>Rhodobacterales</taxon>
        <taxon>Paracoccaceae</taxon>
        <taxon>Harenicola</taxon>
    </lineage>
</organism>
<gene>
    <name evidence="1" type="ORF">IV417_08860</name>
</gene>
<keyword evidence="2" id="KW-1185">Reference proteome</keyword>
<protein>
    <submittedName>
        <fullName evidence="1">DUF1801 domain-containing protein</fullName>
    </submittedName>
</protein>
<dbReference type="RefSeq" id="WP_327793727.1">
    <property type="nucleotide sequence ID" value="NZ_JADQAZ010000002.1"/>
</dbReference>
<reference evidence="1 2" key="1">
    <citation type="journal article" date="2021" name="Arch. Microbiol.">
        <title>Harenicola maris gen. nov., sp. nov. isolated from the Sea of Japan shallow sediments.</title>
        <authorList>
            <person name="Romanenko L.A."/>
            <person name="Kurilenko V.V."/>
            <person name="Chernysheva N.Y."/>
            <person name="Tekutyeva L.A."/>
            <person name="Velansky P.V."/>
            <person name="Svetashev V.I."/>
            <person name="Isaeva M.P."/>
        </authorList>
    </citation>
    <scope>NUCLEOTIDE SEQUENCE [LARGE SCALE GENOMIC DNA]</scope>
    <source>
        <strain evidence="1 2">KMM 3653</strain>
    </source>
</reference>
<dbReference type="AlphaFoldDB" id="A0AAP2CPZ8"/>
<comment type="caution">
    <text evidence="1">The sequence shown here is derived from an EMBL/GenBank/DDBJ whole genome shotgun (WGS) entry which is preliminary data.</text>
</comment>